<name>A0ABT1ZAC0_9ACTN</name>
<dbReference type="GO" id="GO:0006508">
    <property type="term" value="P:proteolysis"/>
    <property type="evidence" value="ECO:0007669"/>
    <property type="project" value="UniProtKB-KW"/>
</dbReference>
<dbReference type="InterPro" id="IPR009003">
    <property type="entry name" value="Peptidase_S1_PA"/>
</dbReference>
<organism evidence="1 2">
    <name type="scientific">Tractidigestivibacter montrealensis</name>
    <dbReference type="NCBI Taxonomy" id="2972466"/>
    <lineage>
        <taxon>Bacteria</taxon>
        <taxon>Bacillati</taxon>
        <taxon>Actinomycetota</taxon>
        <taxon>Coriobacteriia</taxon>
        <taxon>Coriobacteriales</taxon>
        <taxon>Atopobiaceae</taxon>
        <taxon>Tractidigestivibacter</taxon>
    </lineage>
</organism>
<dbReference type="EMBL" id="JANSKA010000006">
    <property type="protein sequence ID" value="MCR9037163.1"/>
    <property type="molecule type" value="Genomic_DNA"/>
</dbReference>
<dbReference type="RefSeq" id="WP_258499589.1">
    <property type="nucleotide sequence ID" value="NZ_JANSKA010000006.1"/>
</dbReference>
<accession>A0ABT1ZAC0</accession>
<dbReference type="Proteomes" id="UP001204320">
    <property type="component" value="Unassembled WGS sequence"/>
</dbReference>
<comment type="caution">
    <text evidence="1">The sequence shown here is derived from an EMBL/GenBank/DDBJ whole genome shotgun (WGS) entry which is preliminary data.</text>
</comment>
<dbReference type="SUPFAM" id="SSF50494">
    <property type="entry name" value="Trypsin-like serine proteases"/>
    <property type="match status" value="1"/>
</dbReference>
<reference evidence="1 2" key="1">
    <citation type="submission" date="2022-08" db="EMBL/GenBank/DDBJ databases">
        <title>Tractidigestivibacter montrealensis type strain KD21.</title>
        <authorList>
            <person name="Diop K."/>
            <person name="Richard C."/>
            <person name="Routy B."/>
        </authorList>
    </citation>
    <scope>NUCLEOTIDE SEQUENCE [LARGE SCALE GENOMIC DNA]</scope>
    <source>
        <strain evidence="1 2">KD21</strain>
    </source>
</reference>
<dbReference type="GO" id="GO:0008233">
    <property type="term" value="F:peptidase activity"/>
    <property type="evidence" value="ECO:0007669"/>
    <property type="project" value="UniProtKB-KW"/>
</dbReference>
<dbReference type="Gene3D" id="2.40.10.120">
    <property type="match status" value="1"/>
</dbReference>
<gene>
    <name evidence="1" type="ORF">NVS32_09410</name>
</gene>
<keyword evidence="1" id="KW-0645">Protease</keyword>
<keyword evidence="1" id="KW-0378">Hydrolase</keyword>
<sequence>MKRNLTLAEQLLFSTVMIQTSKGLGTGFFLEYTFGEIHVPVFCTNKHVLNDNPDELVSFRVHLDADRIEEMQTVTIDLEGHWLFHPSEDLAVCLAGPLIQGIGKKFEKGLFYRTIGEDTIAKADYLGELDALEEVTMVGYPLGLSDAVHGLPIFRKGYTASHPALDFNGTRRGLMDIAGLPGSSGSPVFIFNQNSYADRYGNIRVGEDRLKLIGVQVAIPIMNATGTIDVMETPTQQKFISRTNIPTDLAYYIKAEELLWFKTVIEKVL</sequence>
<evidence type="ECO:0000313" key="1">
    <source>
        <dbReference type="EMBL" id="MCR9037163.1"/>
    </source>
</evidence>
<evidence type="ECO:0000313" key="2">
    <source>
        <dbReference type="Proteomes" id="UP001204320"/>
    </source>
</evidence>
<proteinExistence type="predicted"/>
<protein>
    <submittedName>
        <fullName evidence="1">Serine protease</fullName>
    </submittedName>
</protein>
<keyword evidence="2" id="KW-1185">Reference proteome</keyword>